<name>A0A1B6IZM1_9HEMI</name>
<dbReference type="InterPro" id="IPR000210">
    <property type="entry name" value="BTB/POZ_dom"/>
</dbReference>
<sequence length="596" mass="66921">LVQEVGDPTANLCLYNLSCLEISRLQLVKDGLVELVVAKLNNEVDHWLAMIFFLLCQDSIGRAHIRNCERGLELLVQLLQITKSKVIRSKAFQALTYFLYDKSSLEILLVNGLVPALIKSLAEYVTRHGRAHDKCLALPEPQAGSVSPCYSGLSPPGRGAGQWSPLSDCSPPASPASVYSPLCLSEDELECTPTQPDDDVSMTQEEMKMEEEVSDVKEEEMILIFLHHITYYVHIPITDLVAKLTISTLIDYISLVREANPRAGLLLCAIAGNKNYYRQLLDDQFVLTVHCRLCRPNHECCAECERLLDEGTRVLCRVAEISQTGLGEGEMTYRLLKAEDPVKLSVSLTIPHVISQRELLLRLLFKQKAINYLMDAFGNNNNDAVASLHALFKTLEVTNPQKNMEICSHCNVGSLRKEGTITFVLDDGSTVSANKSTLCNNSPMFEAMFRGGFKESEQTEVRLTDISADCVTYFSRIIDTYCECILPKDIRTLLELIVACDRFLVPELTSKILSVVMNHSLNYKTCCVVYDWALDIGYKYPIIGSITTDVVKFVLVSQMTPKQRVEAVTLMMNSRHKKELLEDILDIIKSELLFWN</sequence>
<dbReference type="Gene3D" id="1.25.10.10">
    <property type="entry name" value="Leucine-rich Repeat Variant"/>
    <property type="match status" value="1"/>
</dbReference>
<dbReference type="GO" id="GO:0005829">
    <property type="term" value="C:cytosol"/>
    <property type="evidence" value="ECO:0007669"/>
    <property type="project" value="TreeGrafter"/>
</dbReference>
<accession>A0A1B6IZM1</accession>
<reference evidence="2" key="1">
    <citation type="submission" date="2015-11" db="EMBL/GenBank/DDBJ databases">
        <title>De novo transcriptome assembly of four potential Pierce s Disease insect vectors from Arizona vineyards.</title>
        <authorList>
            <person name="Tassone E.E."/>
        </authorList>
    </citation>
    <scope>NUCLEOTIDE SEQUENCE</scope>
</reference>
<organism evidence="2">
    <name type="scientific">Homalodisca liturata</name>
    <dbReference type="NCBI Taxonomy" id="320908"/>
    <lineage>
        <taxon>Eukaryota</taxon>
        <taxon>Metazoa</taxon>
        <taxon>Ecdysozoa</taxon>
        <taxon>Arthropoda</taxon>
        <taxon>Hexapoda</taxon>
        <taxon>Insecta</taxon>
        <taxon>Pterygota</taxon>
        <taxon>Neoptera</taxon>
        <taxon>Paraneoptera</taxon>
        <taxon>Hemiptera</taxon>
        <taxon>Auchenorrhyncha</taxon>
        <taxon>Membracoidea</taxon>
        <taxon>Cicadellidae</taxon>
        <taxon>Cicadellinae</taxon>
        <taxon>Proconiini</taxon>
        <taxon>Homalodisca</taxon>
    </lineage>
</organism>
<dbReference type="SMART" id="SM00225">
    <property type="entry name" value="BTB"/>
    <property type="match status" value="1"/>
</dbReference>
<dbReference type="AlphaFoldDB" id="A0A1B6IZM1"/>
<dbReference type="InterPro" id="IPR016024">
    <property type="entry name" value="ARM-type_fold"/>
</dbReference>
<dbReference type="SUPFAM" id="SSF54695">
    <property type="entry name" value="POZ domain"/>
    <property type="match status" value="1"/>
</dbReference>
<dbReference type="InterPro" id="IPR011333">
    <property type="entry name" value="SKP1/BTB/POZ_sf"/>
</dbReference>
<gene>
    <name evidence="2" type="ORF">g.14765</name>
</gene>
<dbReference type="GO" id="GO:0009653">
    <property type="term" value="P:anatomical structure morphogenesis"/>
    <property type="evidence" value="ECO:0007669"/>
    <property type="project" value="TreeGrafter"/>
</dbReference>
<proteinExistence type="predicted"/>
<evidence type="ECO:0000259" key="1">
    <source>
        <dbReference type="PROSITE" id="PS50097"/>
    </source>
</evidence>
<dbReference type="Pfam" id="PF00651">
    <property type="entry name" value="BTB"/>
    <property type="match status" value="1"/>
</dbReference>
<dbReference type="PROSITE" id="PS50097">
    <property type="entry name" value="BTB"/>
    <property type="match status" value="1"/>
</dbReference>
<dbReference type="Gene3D" id="3.30.710.10">
    <property type="entry name" value="Potassium Channel Kv1.1, Chain A"/>
    <property type="match status" value="1"/>
</dbReference>
<feature type="domain" description="BTB" evidence="1">
    <location>
        <begin position="419"/>
        <end position="479"/>
    </location>
</feature>
<dbReference type="PANTHER" id="PTHR23312">
    <property type="entry name" value="ARMC5 ARMADILLO REPEAT-CONTAINING -RELATED"/>
    <property type="match status" value="1"/>
</dbReference>
<protein>
    <recommendedName>
        <fullName evidence="1">BTB domain-containing protein</fullName>
    </recommendedName>
</protein>
<dbReference type="PANTHER" id="PTHR23312:SF8">
    <property type="entry name" value="ARMADILLO REPEAT-CONTAINING PROTEIN 5"/>
    <property type="match status" value="1"/>
</dbReference>
<dbReference type="SUPFAM" id="SSF48371">
    <property type="entry name" value="ARM repeat"/>
    <property type="match status" value="1"/>
</dbReference>
<evidence type="ECO:0000313" key="2">
    <source>
        <dbReference type="EMBL" id="JAS92371.1"/>
    </source>
</evidence>
<feature type="non-terminal residue" evidence="2">
    <location>
        <position position="1"/>
    </location>
</feature>
<dbReference type="InterPro" id="IPR011989">
    <property type="entry name" value="ARM-like"/>
</dbReference>
<dbReference type="EMBL" id="GECU01015335">
    <property type="protein sequence ID" value="JAS92371.1"/>
    <property type="molecule type" value="Transcribed_RNA"/>
</dbReference>